<keyword evidence="4" id="KW-1185">Reference proteome</keyword>
<gene>
    <name evidence="3" type="ORF">PGRI_013770</name>
</gene>
<dbReference type="Proteomes" id="UP000070168">
    <property type="component" value="Unassembled WGS sequence"/>
</dbReference>
<evidence type="ECO:0000313" key="4">
    <source>
        <dbReference type="Proteomes" id="UP000070168"/>
    </source>
</evidence>
<dbReference type="OrthoDB" id="4538955at2759"/>
<sequence length="2099" mass="228202">MSLLTTHFGSNHCIGGGLLSNNPTTRCQQLSKIRDYAKYGRSSPKKARTLRKATYKQKLERTASHAIDANPKQLGGPRAFRVLLAGKDAVANRKIHDPSSFEDEGDFLYFAAFGIPNRPIKFNNTWIQPEKITLSAEKNIYTISTADENGKPVSLYLNFTLLEKPTGYLEVSEGGYALLLQPYAVSFNVQASANCGAYKSTGNQTLAWDETSNQWIFATWDSSMIFSYDTVSISGPFGPNQVNEVAYTDIQDDDTSFQLTSDLYPTEYSCIMDGTNPDGKVYCLTTVTDASYVPPPPEVRANSDIKSVFPLQSLFKFDTYGMSFTGAYIVPSNQVYGVIGTGNLPTPKSTESIFKSSLEPMPHAFHFPDTPDATSLSVTGLLSLNPMEDDPSSPTGYTDVVSQAANSDFNDIVTFYMDPQIRTTFVQAAPITLSDPTVLAIATDSPDNSSFYTQLQMPYVTASLSRSTLDQAKQCNGLRAEAQLQGIPAESPVYQRHSDALYRHRFLLNFPTLQQYLDDQANTDYTADMLAAAVYMKTQIAQAANGMGDSGDPTTAAQNLKNAQADIDSLCAWATDQKLWWAFNLYYWCTQYYLPNLYAQITNGTLSGTVCRTMKALSGTFGMLEGSAQNPNGKSFQEAFNDVVRVYQMISIIPQFVDVNGNSEEFDSILKAMLEQFHEDNSNSLDPNIMQEAENAEMLAANDALRGEFFQSLKTAMVSNGALGSWAGVVQQWGYLNQMSPWYQKLVGAAGVAATFLRSVCGLLLISSMVLGGGWKQMSPEQKAAWIASAAGVALTFAIKAIQGAIRVTIFWEDIGSYADCLKAFFGFDSTESEFAQWFVRMGPETMQITEDAITVPMKIFGRSAGEFLTNAVGTILAGVNVVLSIIDAVKSNDPVQKSMDSMMIISSGLQILATAAGWLVSAEIVTGEAAVTICDSVAACAGPAAIIFAAIGLVIMIVMMFLHKDPPNPVQDFVDNLPAGLKMEYDTDIDYFNIVPPDSSSTSLNGVSFEHLSLDWGHNPCLQLGSENASIPDQFAIQAASAVTYLPDTCWSICTDYQGNTRVFTYALDAKQNNVTVCLTQASDGSLLAAPPPAMTTVDGSGNTVPVDPTLYAKELATQQWSFTCQSTPTTVNRSINGKDVPYTVSAEFEISQGGQYLYADESYQTGNTTIGLRSIPDTWILTLRPEGPSPFTYVQPNWTLTTQSTDESNYVLFSGPTSLPLEWAVTPALPAFLQLGESTTDGGTISQVSGISPTVMSATTYTVTASITIIEKIYQQTSTFSITVTDQITPPSTPVPKATQGRSITISDGVPGNESTHPPPSTAMGPVAGQAAQRAPAKENSDGIETAYERMMANAPPFFKWYQTPAVPLSQHYTASAAISKMQNSLTGWWRGGNFESLYFTNPSAGPSIQPGDPCDYHDAANAYVAQAISNGDGYAKPYCNWSATQETIDTFNTALWDCNIDRYIEWLQWSGSASVTGGLCTCDQYISSIKSADWLSEKAAEQADGLWPDQSMEMFFHFLKLAALGATEDQISDIYTAITVRTAPSQTVLDPSGFSDITPSTWQSYRSYLESGNIQVSQLNVSNLGESRIWYEDEDPVPVTMTSYADTGFLRDTGYYQAPPSGCCLRSTSQVLMEDGRTLKPIAAVKPGDCVWSVTANSARQAPQVAFISQPTRNRRNLYAYSYMPDVLFTDTHPLYLGIDEHGFTLIGFVDVQKALSVNPLWASFTIESVSRDELIMVSPDQNDETLFDLVFDQSTDCLASPPCSLPTYTVRSNNGQELRVCSEAPDPAMLLPMTAFVLAVAKELGASSDTLGFFPDGLAAGVLDYSARIRRHRSVCANAIVTESDAELNKESLGMSTAVAVLSDSQLSPQVVADSMEALIMSLGLSMQIAADNGWQQISPALNTHTAPHLYSVVSTHFLQLTQPALLTRSAQLPRAYHQVLPLLRKSLLDPSATVDVQVCQADHAPTRRRAQIHRLGPHLFQLRADITMTEQEAQPTDQSYTVTLTIGSDIILTATGSLTPDADARWPVYLTQLNGASQEMLQDVGTWHVGSLMVTSGTVTREHLNIAETWGLVDDRDDGHAVGRDIVASVIGGV</sequence>
<reference evidence="3 4" key="1">
    <citation type="journal article" date="2016" name="BMC Genomics">
        <title>Genome sequencing and secondary metabolism of the postharvest pathogen Penicillium griseofulvum.</title>
        <authorList>
            <person name="Banani H."/>
            <person name="Marcet-Houben M."/>
            <person name="Ballester A.R."/>
            <person name="Abbruscato P."/>
            <person name="Gonzalez-Candelas L."/>
            <person name="Gabaldon T."/>
            <person name="Spadaro D."/>
        </authorList>
    </citation>
    <scope>NUCLEOTIDE SEQUENCE [LARGE SCALE GENOMIC DNA]</scope>
    <source>
        <strain evidence="3 4">PG3</strain>
    </source>
</reference>
<evidence type="ECO:0000313" key="3">
    <source>
        <dbReference type="EMBL" id="KXG47507.1"/>
    </source>
</evidence>
<evidence type="ECO:0000256" key="2">
    <source>
        <dbReference type="SAM" id="Phobius"/>
    </source>
</evidence>
<comment type="caution">
    <text evidence="3">The sequence shown here is derived from an EMBL/GenBank/DDBJ whole genome shotgun (WGS) entry which is preliminary data.</text>
</comment>
<keyword evidence="2" id="KW-0472">Membrane</keyword>
<feature type="transmembrane region" description="Helical" evidence="2">
    <location>
        <begin position="938"/>
        <end position="963"/>
    </location>
</feature>
<evidence type="ECO:0000256" key="1">
    <source>
        <dbReference type="SAM" id="MobiDB-lite"/>
    </source>
</evidence>
<keyword evidence="2" id="KW-1133">Transmembrane helix</keyword>
<organism evidence="3 4">
    <name type="scientific">Penicillium patulum</name>
    <name type="common">Penicillium griseofulvum</name>
    <dbReference type="NCBI Taxonomy" id="5078"/>
    <lineage>
        <taxon>Eukaryota</taxon>
        <taxon>Fungi</taxon>
        <taxon>Dikarya</taxon>
        <taxon>Ascomycota</taxon>
        <taxon>Pezizomycotina</taxon>
        <taxon>Eurotiomycetes</taxon>
        <taxon>Eurotiomycetidae</taxon>
        <taxon>Eurotiales</taxon>
        <taxon>Aspergillaceae</taxon>
        <taxon>Penicillium</taxon>
    </lineage>
</organism>
<keyword evidence="2" id="KW-0812">Transmembrane</keyword>
<proteinExistence type="predicted"/>
<feature type="transmembrane region" description="Helical" evidence="2">
    <location>
        <begin position="746"/>
        <end position="772"/>
    </location>
</feature>
<feature type="region of interest" description="Disordered" evidence="1">
    <location>
        <begin position="1292"/>
        <end position="1343"/>
    </location>
</feature>
<dbReference type="RefSeq" id="XP_040646043.1">
    <property type="nucleotide sequence ID" value="XM_040789090.1"/>
</dbReference>
<dbReference type="EMBL" id="LHQR01000065">
    <property type="protein sequence ID" value="KXG47507.1"/>
    <property type="molecule type" value="Genomic_DNA"/>
</dbReference>
<feature type="transmembrane region" description="Helical" evidence="2">
    <location>
        <begin position="868"/>
        <end position="890"/>
    </location>
</feature>
<dbReference type="GeneID" id="63704390"/>
<feature type="transmembrane region" description="Helical" evidence="2">
    <location>
        <begin position="902"/>
        <end position="926"/>
    </location>
</feature>
<accession>A0A135LEW5</accession>
<protein>
    <submittedName>
        <fullName evidence="3">Uncharacterized protein</fullName>
    </submittedName>
</protein>
<name>A0A135LEW5_PENPA</name>